<proteinExistence type="predicted"/>
<protein>
    <submittedName>
        <fullName evidence="1">Uncharacterized protein</fullName>
    </submittedName>
</protein>
<reference evidence="1" key="1">
    <citation type="submission" date="2023-03" db="EMBL/GenBank/DDBJ databases">
        <title>Massive genome expansion in bonnet fungi (Mycena s.s.) driven by repeated elements and novel gene families across ecological guilds.</title>
        <authorList>
            <consortium name="Lawrence Berkeley National Laboratory"/>
            <person name="Harder C.B."/>
            <person name="Miyauchi S."/>
            <person name="Viragh M."/>
            <person name="Kuo A."/>
            <person name="Thoen E."/>
            <person name="Andreopoulos B."/>
            <person name="Lu D."/>
            <person name="Skrede I."/>
            <person name="Drula E."/>
            <person name="Henrissat B."/>
            <person name="Morin E."/>
            <person name="Kohler A."/>
            <person name="Barry K."/>
            <person name="LaButti K."/>
            <person name="Morin E."/>
            <person name="Salamov A."/>
            <person name="Lipzen A."/>
            <person name="Mereny Z."/>
            <person name="Hegedus B."/>
            <person name="Baldrian P."/>
            <person name="Stursova M."/>
            <person name="Weitz H."/>
            <person name="Taylor A."/>
            <person name="Grigoriev I.V."/>
            <person name="Nagy L.G."/>
            <person name="Martin F."/>
            <person name="Kauserud H."/>
        </authorList>
    </citation>
    <scope>NUCLEOTIDE SEQUENCE</scope>
    <source>
        <strain evidence="1">9284</strain>
    </source>
</reference>
<sequence>MALNMTVSAGEVQDPTQKTALVAQAVDMAKASLDLQSILQEASANAPAPVEPPQFKWVEKPAPTPNEMDRAHPTGTNDNVSHHIVLVGRAPGIYTEADKATKTTERVPSGSRFKRPTRAEALAFYRAHYDAGEVHRMVCLPVAEVNAQPAGSTSESARRHYHVHIPMPATSCQVSVRPDGFKVDVA</sequence>
<name>A0AAD7BQF6_9AGAR</name>
<accession>A0AAD7BQF6</accession>
<gene>
    <name evidence="1" type="ORF">FB45DRAFT_1029527</name>
</gene>
<dbReference type="AlphaFoldDB" id="A0AAD7BQF6"/>
<evidence type="ECO:0000313" key="2">
    <source>
        <dbReference type="Proteomes" id="UP001221142"/>
    </source>
</evidence>
<dbReference type="Proteomes" id="UP001221142">
    <property type="component" value="Unassembled WGS sequence"/>
</dbReference>
<comment type="caution">
    <text evidence="1">The sequence shown here is derived from an EMBL/GenBank/DDBJ whole genome shotgun (WGS) entry which is preliminary data.</text>
</comment>
<dbReference type="EMBL" id="JARKIF010000011">
    <property type="protein sequence ID" value="KAJ7627167.1"/>
    <property type="molecule type" value="Genomic_DNA"/>
</dbReference>
<evidence type="ECO:0000313" key="1">
    <source>
        <dbReference type="EMBL" id="KAJ7627167.1"/>
    </source>
</evidence>
<organism evidence="1 2">
    <name type="scientific">Roridomyces roridus</name>
    <dbReference type="NCBI Taxonomy" id="1738132"/>
    <lineage>
        <taxon>Eukaryota</taxon>
        <taxon>Fungi</taxon>
        <taxon>Dikarya</taxon>
        <taxon>Basidiomycota</taxon>
        <taxon>Agaricomycotina</taxon>
        <taxon>Agaricomycetes</taxon>
        <taxon>Agaricomycetidae</taxon>
        <taxon>Agaricales</taxon>
        <taxon>Marasmiineae</taxon>
        <taxon>Mycenaceae</taxon>
        <taxon>Roridomyces</taxon>
    </lineage>
</organism>
<keyword evidence="2" id="KW-1185">Reference proteome</keyword>